<name>A0A6A6BEA0_9PEZI</name>
<evidence type="ECO:0000313" key="3">
    <source>
        <dbReference type="Proteomes" id="UP000799438"/>
    </source>
</evidence>
<feature type="transmembrane region" description="Helical" evidence="1">
    <location>
        <begin position="29"/>
        <end position="50"/>
    </location>
</feature>
<keyword evidence="1" id="KW-0472">Membrane</keyword>
<dbReference type="RefSeq" id="XP_033397560.1">
    <property type="nucleotide sequence ID" value="XM_033545460.1"/>
</dbReference>
<keyword evidence="3" id="KW-1185">Reference proteome</keyword>
<proteinExistence type="predicted"/>
<dbReference type="AlphaFoldDB" id="A0A6A6BEA0"/>
<dbReference type="Proteomes" id="UP000799438">
    <property type="component" value="Unassembled WGS sequence"/>
</dbReference>
<keyword evidence="1" id="KW-1133">Transmembrane helix</keyword>
<accession>A0A6A6BEA0</accession>
<reference evidence="2" key="1">
    <citation type="journal article" date="2020" name="Stud. Mycol.">
        <title>101 Dothideomycetes genomes: a test case for predicting lifestyles and emergence of pathogens.</title>
        <authorList>
            <person name="Haridas S."/>
            <person name="Albert R."/>
            <person name="Binder M."/>
            <person name="Bloem J."/>
            <person name="Labutti K."/>
            <person name="Salamov A."/>
            <person name="Andreopoulos B."/>
            <person name="Baker S."/>
            <person name="Barry K."/>
            <person name="Bills G."/>
            <person name="Bluhm B."/>
            <person name="Cannon C."/>
            <person name="Castanera R."/>
            <person name="Culley D."/>
            <person name="Daum C."/>
            <person name="Ezra D."/>
            <person name="Gonzalez J."/>
            <person name="Henrissat B."/>
            <person name="Kuo A."/>
            <person name="Liang C."/>
            <person name="Lipzen A."/>
            <person name="Lutzoni F."/>
            <person name="Magnuson J."/>
            <person name="Mondo S."/>
            <person name="Nolan M."/>
            <person name="Ohm R."/>
            <person name="Pangilinan J."/>
            <person name="Park H.-J."/>
            <person name="Ramirez L."/>
            <person name="Alfaro M."/>
            <person name="Sun H."/>
            <person name="Tritt A."/>
            <person name="Yoshinaga Y."/>
            <person name="Zwiers L.-H."/>
            <person name="Turgeon B."/>
            <person name="Goodwin S."/>
            <person name="Spatafora J."/>
            <person name="Crous P."/>
            <person name="Grigoriev I."/>
        </authorList>
    </citation>
    <scope>NUCLEOTIDE SEQUENCE</scope>
    <source>
        <strain evidence="2">CBS 121167</strain>
    </source>
</reference>
<evidence type="ECO:0000313" key="2">
    <source>
        <dbReference type="EMBL" id="KAF2141848.1"/>
    </source>
</evidence>
<organism evidence="2 3">
    <name type="scientific">Aplosporella prunicola CBS 121167</name>
    <dbReference type="NCBI Taxonomy" id="1176127"/>
    <lineage>
        <taxon>Eukaryota</taxon>
        <taxon>Fungi</taxon>
        <taxon>Dikarya</taxon>
        <taxon>Ascomycota</taxon>
        <taxon>Pezizomycotina</taxon>
        <taxon>Dothideomycetes</taxon>
        <taxon>Dothideomycetes incertae sedis</taxon>
        <taxon>Botryosphaeriales</taxon>
        <taxon>Aplosporellaceae</taxon>
        <taxon>Aplosporella</taxon>
    </lineage>
</organism>
<sequence length="325" mass="38030">MQGCNGADCMSTHYFNGYMLALPRFISRLVRLVLLLRLLLVYCFVLSSFFEMYSPELPYLPPPHPSFYDENDIANDPNKAYWSVERLKTGLRIGKREYNDILIAIEDELEAQNILGETLLRKTDRAHQHSLQQVVRNVEWRFWPIFSRAPEPWRGRCLWKLIYRANNNFRERRSRRLNGRRGLDSDPCNYPQEWHMPTESSLYPFPTEPTYTITGQWQPFNTPPADFDSGCAYPTILPDPLAIPQNGTYFQQPYPDPQTVPTRYTKFIGIEQQDTDSRQPRYNVLFVPVEDGVPVGPRWTFPDWTRTCTNRENVEAYSDVIPSMG</sequence>
<dbReference type="EMBL" id="ML995486">
    <property type="protein sequence ID" value="KAF2141848.1"/>
    <property type="molecule type" value="Genomic_DNA"/>
</dbReference>
<keyword evidence="1" id="KW-0812">Transmembrane</keyword>
<protein>
    <submittedName>
        <fullName evidence="2">Uncharacterized protein</fullName>
    </submittedName>
</protein>
<dbReference type="GeneID" id="54302968"/>
<evidence type="ECO:0000256" key="1">
    <source>
        <dbReference type="SAM" id="Phobius"/>
    </source>
</evidence>
<gene>
    <name evidence="2" type="ORF">K452DRAFT_34571</name>
</gene>